<dbReference type="EC" id="5.4.99.9" evidence="7"/>
<dbReference type="Gene3D" id="3.40.50.720">
    <property type="entry name" value="NAD(P)-binding Rossmann-like Domain"/>
    <property type="match status" value="3"/>
</dbReference>
<keyword evidence="3" id="KW-0285">Flavoprotein</keyword>
<evidence type="ECO:0000256" key="3">
    <source>
        <dbReference type="ARBA" id="ARBA00022630"/>
    </source>
</evidence>
<reference evidence="7 8" key="1">
    <citation type="submission" date="2021-03" db="EMBL/GenBank/DDBJ databases">
        <title>Enterococcal diversity collection.</title>
        <authorList>
            <person name="Gilmore M.S."/>
            <person name="Schwartzman J."/>
            <person name="Van Tyne D."/>
            <person name="Martin M."/>
            <person name="Earl A.M."/>
            <person name="Manson A.L."/>
            <person name="Straub T."/>
            <person name="Salamzade R."/>
            <person name="Saavedra J."/>
            <person name="Lebreton F."/>
            <person name="Prichula J."/>
            <person name="Schaufler K."/>
            <person name="Gaca A."/>
            <person name="Sgardioli B."/>
            <person name="Wagenaar J."/>
            <person name="Strong T."/>
        </authorList>
    </citation>
    <scope>NUCLEOTIDE SEQUENCE [LARGE SCALE GENOMIC DNA]</scope>
    <source>
        <strain evidence="7 8">MSG2901</strain>
    </source>
</reference>
<evidence type="ECO:0000256" key="4">
    <source>
        <dbReference type="ARBA" id="ARBA00022827"/>
    </source>
</evidence>
<feature type="domain" description="UDP-galactopyranose mutase C-terminal" evidence="6">
    <location>
        <begin position="153"/>
        <end position="356"/>
    </location>
</feature>
<comment type="caution">
    <text evidence="7">The sequence shown here is derived from an EMBL/GenBank/DDBJ whole genome shotgun (WGS) entry which is preliminary data.</text>
</comment>
<dbReference type="Pfam" id="PF13450">
    <property type="entry name" value="NAD_binding_8"/>
    <property type="match status" value="1"/>
</dbReference>
<dbReference type="InterPro" id="IPR015899">
    <property type="entry name" value="UDP-GalPyranose_mutase_C"/>
</dbReference>
<gene>
    <name evidence="7" type="primary">glf</name>
    <name evidence="7" type="ORF">JZO71_01590</name>
</gene>
<protein>
    <submittedName>
        <fullName evidence="7">UDP-galactopyranose mutase</fullName>
        <ecNumber evidence="7">5.4.99.9</ecNumber>
    </submittedName>
</protein>
<evidence type="ECO:0000256" key="2">
    <source>
        <dbReference type="ARBA" id="ARBA00009321"/>
    </source>
</evidence>
<evidence type="ECO:0000313" key="8">
    <source>
        <dbReference type="Proteomes" id="UP000664832"/>
    </source>
</evidence>
<dbReference type="GO" id="GO:0008767">
    <property type="term" value="F:UDP-galactopyranose mutase activity"/>
    <property type="evidence" value="ECO:0007669"/>
    <property type="project" value="UniProtKB-EC"/>
</dbReference>
<name>A0ABS3HX81_9ENTE</name>
<accession>A0ABS3HX81</accession>
<organism evidence="7 8">
    <name type="scientific">Candidatus Enterococcus courvalinii</name>
    <dbReference type="NCBI Taxonomy" id="2815329"/>
    <lineage>
        <taxon>Bacteria</taxon>
        <taxon>Bacillati</taxon>
        <taxon>Bacillota</taxon>
        <taxon>Bacilli</taxon>
        <taxon>Lactobacillales</taxon>
        <taxon>Enterococcaceae</taxon>
        <taxon>Enterococcus</taxon>
    </lineage>
</organism>
<dbReference type="InterPro" id="IPR004379">
    <property type="entry name" value="UDP-GALP_mutase"/>
</dbReference>
<evidence type="ECO:0000313" key="7">
    <source>
        <dbReference type="EMBL" id="MBO0481015.1"/>
    </source>
</evidence>
<keyword evidence="8" id="KW-1185">Reference proteome</keyword>
<keyword evidence="4" id="KW-0274">FAD</keyword>
<dbReference type="Proteomes" id="UP000664832">
    <property type="component" value="Unassembled WGS sequence"/>
</dbReference>
<dbReference type="PANTHER" id="PTHR21197:SF0">
    <property type="entry name" value="UDP-GALACTOPYRANOSE MUTASE"/>
    <property type="match status" value="1"/>
</dbReference>
<evidence type="ECO:0000256" key="5">
    <source>
        <dbReference type="ARBA" id="ARBA00023235"/>
    </source>
</evidence>
<dbReference type="SUPFAM" id="SSF54373">
    <property type="entry name" value="FAD-linked reductases, C-terminal domain"/>
    <property type="match status" value="1"/>
</dbReference>
<keyword evidence="5 7" id="KW-0413">Isomerase</keyword>
<sequence>MKYNTRNYDYLIVGAGPFGSVFAHEAAKRGKRILILEKRAHIGGNMHTHKEHGINVHDYGAHIFHTNNQEIWNYINQFSEFNGYINQVVANYQGELYNLPFNMNTFYQIWGVKTPTEAAQKIEEQKKQVGSKGAPQNLEEQAIHLIGTDIYQKLIKGYTEKQWGRAATELPPFIIRRLPVRFTYDNNYFNHRYQGIPVDGYTKIFEKMLASEKIDIQLDTDFFADQTGYLTEFPRIIYTGMIDRFFDYKYGELEYRSLRFETQIVDVDNVQGNAVINYTDSETPYTRIMEWKHFDQQGESGKSVLTTEYPQAWDRKKEAYYPVNDARNMTLFKRYRKAANQLEKVIFGGRLGNYQYYDMDQVIHAALQLVKKEFACEGY</sequence>
<proteinExistence type="inferred from homology"/>
<comment type="cofactor">
    <cofactor evidence="1">
        <name>FAD</name>
        <dbReference type="ChEBI" id="CHEBI:57692"/>
    </cofactor>
</comment>
<dbReference type="RefSeq" id="WP_206897846.1">
    <property type="nucleotide sequence ID" value="NZ_JAFLWI010000002.1"/>
</dbReference>
<dbReference type="SUPFAM" id="SSF51971">
    <property type="entry name" value="Nucleotide-binding domain"/>
    <property type="match status" value="1"/>
</dbReference>
<dbReference type="Pfam" id="PF03275">
    <property type="entry name" value="GLF"/>
    <property type="match status" value="1"/>
</dbReference>
<dbReference type="EMBL" id="JAFLWI010000002">
    <property type="protein sequence ID" value="MBO0481015.1"/>
    <property type="molecule type" value="Genomic_DNA"/>
</dbReference>
<evidence type="ECO:0000256" key="1">
    <source>
        <dbReference type="ARBA" id="ARBA00001974"/>
    </source>
</evidence>
<dbReference type="NCBIfam" id="TIGR00031">
    <property type="entry name" value="UDP-GALP_mutase"/>
    <property type="match status" value="1"/>
</dbReference>
<dbReference type="PANTHER" id="PTHR21197">
    <property type="entry name" value="UDP-GALACTOPYRANOSE MUTASE"/>
    <property type="match status" value="1"/>
</dbReference>
<comment type="similarity">
    <text evidence="2">Belongs to the UDP-galactopyranose/dTDP-fucopyranose mutase family.</text>
</comment>
<evidence type="ECO:0000259" key="6">
    <source>
        <dbReference type="Pfam" id="PF03275"/>
    </source>
</evidence>